<dbReference type="RefSeq" id="WP_025866226.1">
    <property type="nucleotide sequence ID" value="NZ_BLAX01000001.1"/>
</dbReference>
<dbReference type="InterPro" id="IPR047817">
    <property type="entry name" value="ABC2_TM_bact-type"/>
</dbReference>
<dbReference type="EMBL" id="BLAX01000001">
    <property type="protein sequence ID" value="GET35003.1"/>
    <property type="molecule type" value="Genomic_DNA"/>
</dbReference>
<feature type="transmembrane region" description="Helical" evidence="5">
    <location>
        <begin position="349"/>
        <end position="371"/>
    </location>
</feature>
<dbReference type="PROSITE" id="PS51012">
    <property type="entry name" value="ABC_TM2"/>
    <property type="match status" value="1"/>
</dbReference>
<comment type="caution">
    <text evidence="7">The sequence shown here is derived from an EMBL/GenBank/DDBJ whole genome shotgun (WGS) entry which is preliminary data.</text>
</comment>
<keyword evidence="2 5" id="KW-0812">Transmembrane</keyword>
<comment type="subcellular location">
    <subcellularLocation>
        <location evidence="1">Membrane</location>
        <topology evidence="1">Multi-pass membrane protein</topology>
    </subcellularLocation>
</comment>
<dbReference type="Pfam" id="PF12698">
    <property type="entry name" value="ABC2_membrane_3"/>
    <property type="match status" value="1"/>
</dbReference>
<feature type="transmembrane region" description="Helical" evidence="5">
    <location>
        <begin position="27"/>
        <end position="46"/>
    </location>
</feature>
<sequence>MNNRLSNHQLWQLIISYSRELIREPGVLFWGIVFPILMSLGLGIAFTQKTDVVRKVAVIDASGDGTSVQHFLLTEAQPNPEVAADSFRYSYTIPDKQMGNTTFLFRETDWKEAMVLLKRGQINVILTEQNGKPEYHFDPRNPDAQLSYIKLSGVLNGKAVNTPQDNGEIKPLTLAGTRYIDFLVPGLIAMNAMMSCMWGISYGIIDRRSKKLLRRMVATPMKKTNFLIAFITVRFVMNFIESALLVLVTWLVFGITIQGSIAGLLAIFMAGNLAFAGIAIFVSSHTANTEIGNGLINLVVMPMMVVSGIFFSYHNFPDWSIPFIQKLPLTMLADGIRGIFNEGLGLSDIALPFVILSAIGVFFFSLGLRFFKWH</sequence>
<dbReference type="AlphaFoldDB" id="A0A5M4B569"/>
<evidence type="ECO:0000313" key="8">
    <source>
        <dbReference type="Proteomes" id="UP000391834"/>
    </source>
</evidence>
<organism evidence="7 8">
    <name type="scientific">Prolixibacter bellariivorans</name>
    <dbReference type="NCBI Taxonomy" id="314319"/>
    <lineage>
        <taxon>Bacteria</taxon>
        <taxon>Pseudomonadati</taxon>
        <taxon>Bacteroidota</taxon>
        <taxon>Bacteroidia</taxon>
        <taxon>Marinilabiliales</taxon>
        <taxon>Prolixibacteraceae</taxon>
        <taxon>Prolixibacter</taxon>
    </lineage>
</organism>
<feature type="transmembrane region" description="Helical" evidence="5">
    <location>
        <begin position="182"/>
        <end position="205"/>
    </location>
</feature>
<dbReference type="PANTHER" id="PTHR43027">
    <property type="entry name" value="DOXORUBICIN RESISTANCE ABC TRANSPORTER PERMEASE PROTEIN DRRC-RELATED"/>
    <property type="match status" value="1"/>
</dbReference>
<evidence type="ECO:0000256" key="3">
    <source>
        <dbReference type="ARBA" id="ARBA00022989"/>
    </source>
</evidence>
<feature type="domain" description="ABC transmembrane type-2" evidence="6">
    <location>
        <begin position="144"/>
        <end position="374"/>
    </location>
</feature>
<accession>A0A5M4B569</accession>
<evidence type="ECO:0000259" key="6">
    <source>
        <dbReference type="PROSITE" id="PS51012"/>
    </source>
</evidence>
<proteinExistence type="predicted"/>
<evidence type="ECO:0000256" key="1">
    <source>
        <dbReference type="ARBA" id="ARBA00004141"/>
    </source>
</evidence>
<dbReference type="GO" id="GO:0140359">
    <property type="term" value="F:ABC-type transporter activity"/>
    <property type="evidence" value="ECO:0007669"/>
    <property type="project" value="InterPro"/>
</dbReference>
<keyword evidence="4 5" id="KW-0472">Membrane</keyword>
<dbReference type="Proteomes" id="UP000391834">
    <property type="component" value="Unassembled WGS sequence"/>
</dbReference>
<feature type="transmembrane region" description="Helical" evidence="5">
    <location>
        <begin position="226"/>
        <end position="253"/>
    </location>
</feature>
<feature type="transmembrane region" description="Helical" evidence="5">
    <location>
        <begin position="259"/>
        <end position="282"/>
    </location>
</feature>
<dbReference type="InterPro" id="IPR052902">
    <property type="entry name" value="ABC-2_transporter"/>
</dbReference>
<keyword evidence="3 5" id="KW-1133">Transmembrane helix</keyword>
<gene>
    <name evidence="7" type="ORF">PbJCM13498_38660</name>
</gene>
<evidence type="ECO:0000313" key="7">
    <source>
        <dbReference type="EMBL" id="GET35003.1"/>
    </source>
</evidence>
<dbReference type="InterPro" id="IPR013525">
    <property type="entry name" value="ABC2_TM"/>
</dbReference>
<dbReference type="GO" id="GO:0016020">
    <property type="term" value="C:membrane"/>
    <property type="evidence" value="ECO:0007669"/>
    <property type="project" value="UniProtKB-SubCell"/>
</dbReference>
<feature type="transmembrane region" description="Helical" evidence="5">
    <location>
        <begin position="294"/>
        <end position="313"/>
    </location>
</feature>
<reference evidence="7 8" key="1">
    <citation type="submission" date="2019-10" db="EMBL/GenBank/DDBJ databases">
        <title>Prolixibacter strains distinguished by the presence of nitrate reductase genes were adept at nitrate-dependent anaerobic corrosion of metallic iron and carbon steel.</title>
        <authorList>
            <person name="Iino T."/>
            <person name="Shono N."/>
            <person name="Ito K."/>
            <person name="Nakamura R."/>
            <person name="Sueoka K."/>
            <person name="Harayama S."/>
            <person name="Ohkuma M."/>
        </authorList>
    </citation>
    <scope>NUCLEOTIDE SEQUENCE [LARGE SCALE GENOMIC DNA]</scope>
    <source>
        <strain evidence="7 8">JCM 13498</strain>
    </source>
</reference>
<evidence type="ECO:0000256" key="5">
    <source>
        <dbReference type="SAM" id="Phobius"/>
    </source>
</evidence>
<protein>
    <submittedName>
        <fullName evidence="7">ABC transporter permease</fullName>
    </submittedName>
</protein>
<dbReference type="PANTHER" id="PTHR43027:SF2">
    <property type="entry name" value="TRANSPORT PERMEASE PROTEIN"/>
    <property type="match status" value="1"/>
</dbReference>
<evidence type="ECO:0000256" key="4">
    <source>
        <dbReference type="ARBA" id="ARBA00023136"/>
    </source>
</evidence>
<evidence type="ECO:0000256" key="2">
    <source>
        <dbReference type="ARBA" id="ARBA00022692"/>
    </source>
</evidence>
<name>A0A5M4B569_9BACT</name>
<keyword evidence="8" id="KW-1185">Reference proteome</keyword>
<dbReference type="OrthoDB" id="9788252at2"/>